<keyword evidence="4" id="KW-1185">Reference proteome</keyword>
<feature type="signal peptide" evidence="1">
    <location>
        <begin position="1"/>
        <end position="29"/>
    </location>
</feature>
<dbReference type="InterPro" id="IPR018392">
    <property type="entry name" value="LysM"/>
</dbReference>
<evidence type="ECO:0000313" key="4">
    <source>
        <dbReference type="Proteomes" id="UP001232343"/>
    </source>
</evidence>
<proteinExistence type="predicted"/>
<name>A0ABU0D2V4_9BACI</name>
<protein>
    <submittedName>
        <fullName evidence="3">N-acetylmuramoyl-L-alanine amidase</fullName>
        <ecNumber evidence="3">3.5.1.28</ecNumber>
    </submittedName>
</protein>
<evidence type="ECO:0000259" key="2">
    <source>
        <dbReference type="PROSITE" id="PS51782"/>
    </source>
</evidence>
<dbReference type="CDD" id="cd00118">
    <property type="entry name" value="LysM"/>
    <property type="match status" value="2"/>
</dbReference>
<comment type="caution">
    <text evidence="3">The sequence shown here is derived from an EMBL/GenBank/DDBJ whole genome shotgun (WGS) entry which is preliminary data.</text>
</comment>
<dbReference type="Gene3D" id="3.10.350.10">
    <property type="entry name" value="LysM domain"/>
    <property type="match status" value="2"/>
</dbReference>
<dbReference type="Pfam" id="PF07486">
    <property type="entry name" value="Hydrolase_2"/>
    <property type="match status" value="1"/>
</dbReference>
<dbReference type="InterPro" id="IPR036779">
    <property type="entry name" value="LysM_dom_sf"/>
</dbReference>
<dbReference type="SUPFAM" id="SSF54106">
    <property type="entry name" value="LysM domain"/>
    <property type="match status" value="2"/>
</dbReference>
<reference evidence="3 4" key="1">
    <citation type="submission" date="2023-07" db="EMBL/GenBank/DDBJ databases">
        <title>Genomic Encyclopedia of Type Strains, Phase IV (KMG-IV): sequencing the most valuable type-strain genomes for metagenomic binning, comparative biology and taxonomic classification.</title>
        <authorList>
            <person name="Goeker M."/>
        </authorList>
    </citation>
    <scope>NUCLEOTIDE SEQUENCE [LARGE SCALE GENOMIC DNA]</scope>
    <source>
        <strain evidence="3 4">DSM 27848</strain>
    </source>
</reference>
<feature type="domain" description="LysM" evidence="2">
    <location>
        <begin position="101"/>
        <end position="144"/>
    </location>
</feature>
<dbReference type="PROSITE" id="PS51782">
    <property type="entry name" value="LYSM"/>
    <property type="match status" value="2"/>
</dbReference>
<sequence>MKNTYIKTLFLACIATFTLIGLQSTTAEAHTEYHVVKGDSLWGLGKKYGVSIDDIKQENNRHDDWIYIGETLKIPDIKNVLVAKSSSGFIDLHNSTAEVFTKHRVVKGDSLSELGQKYSVTIDDIKQENNLDDDRIYIGEVLRIPNKTKVLATQLSKPKVETLENKLAKPVVSISQKEKDLFARLVEAEAKGESYKGKVAVATVVLNRVDSPLFPDTITGVIKQVVGNSYAFSPVKNGEINKPASEDAKRAVEEALLRNDRLNDSIYFYNPDIASDEWIRTRDIVKKIGNHVFAK</sequence>
<dbReference type="RefSeq" id="WP_244680729.1">
    <property type="nucleotide sequence ID" value="NZ_JALIRM010000002.1"/>
</dbReference>
<dbReference type="InterPro" id="IPR011105">
    <property type="entry name" value="Cell_wall_hydrolase_SleB"/>
</dbReference>
<dbReference type="Pfam" id="PF01476">
    <property type="entry name" value="LysM"/>
    <property type="match status" value="2"/>
</dbReference>
<accession>A0ABU0D2V4</accession>
<feature type="chain" id="PRO_5046195067" evidence="1">
    <location>
        <begin position="30"/>
        <end position="295"/>
    </location>
</feature>
<organism evidence="3 4">
    <name type="scientific">Lederbergia wuyishanensis</name>
    <dbReference type="NCBI Taxonomy" id="1347903"/>
    <lineage>
        <taxon>Bacteria</taxon>
        <taxon>Bacillati</taxon>
        <taxon>Bacillota</taxon>
        <taxon>Bacilli</taxon>
        <taxon>Bacillales</taxon>
        <taxon>Bacillaceae</taxon>
        <taxon>Lederbergia</taxon>
    </lineage>
</organism>
<keyword evidence="1" id="KW-0732">Signal</keyword>
<evidence type="ECO:0000313" key="3">
    <source>
        <dbReference type="EMBL" id="MDQ0342738.1"/>
    </source>
</evidence>
<gene>
    <name evidence="3" type="ORF">J2S14_001550</name>
</gene>
<dbReference type="EMBL" id="JAUSUO010000002">
    <property type="protein sequence ID" value="MDQ0342738.1"/>
    <property type="molecule type" value="Genomic_DNA"/>
</dbReference>
<dbReference type="PANTHER" id="PTHR33734:SF22">
    <property type="entry name" value="MEMBRANE-BOUND LYTIC MUREIN TRANSGLYCOSYLASE D"/>
    <property type="match status" value="1"/>
</dbReference>
<dbReference type="Gene3D" id="6.20.240.60">
    <property type="match status" value="1"/>
</dbReference>
<dbReference type="Proteomes" id="UP001232343">
    <property type="component" value="Unassembled WGS sequence"/>
</dbReference>
<feature type="domain" description="LysM" evidence="2">
    <location>
        <begin position="31"/>
        <end position="74"/>
    </location>
</feature>
<dbReference type="SMART" id="SM00257">
    <property type="entry name" value="LysM"/>
    <property type="match status" value="2"/>
</dbReference>
<dbReference type="InterPro" id="IPR042047">
    <property type="entry name" value="SleB_dom1"/>
</dbReference>
<dbReference type="EC" id="3.5.1.28" evidence="3"/>
<dbReference type="PANTHER" id="PTHR33734">
    <property type="entry name" value="LYSM DOMAIN-CONTAINING GPI-ANCHORED PROTEIN 2"/>
    <property type="match status" value="1"/>
</dbReference>
<keyword evidence="3" id="KW-0378">Hydrolase</keyword>
<dbReference type="GO" id="GO:0008745">
    <property type="term" value="F:N-acetylmuramoyl-L-alanine amidase activity"/>
    <property type="evidence" value="ECO:0007669"/>
    <property type="project" value="UniProtKB-EC"/>
</dbReference>
<evidence type="ECO:0000256" key="1">
    <source>
        <dbReference type="SAM" id="SignalP"/>
    </source>
</evidence>
<dbReference type="Gene3D" id="1.10.10.2520">
    <property type="entry name" value="Cell wall hydrolase SleB, domain 1"/>
    <property type="match status" value="1"/>
</dbReference>